<dbReference type="AlphaFoldDB" id="A0A7E4ZX45"/>
<keyword evidence="1" id="KW-1185">Reference proteome</keyword>
<reference evidence="2" key="2">
    <citation type="submission" date="2020-10" db="UniProtKB">
        <authorList>
            <consortium name="WormBaseParasite"/>
        </authorList>
    </citation>
    <scope>IDENTIFICATION</scope>
</reference>
<organism evidence="1 2">
    <name type="scientific">Panagrellus redivivus</name>
    <name type="common">Microworm</name>
    <dbReference type="NCBI Taxonomy" id="6233"/>
    <lineage>
        <taxon>Eukaryota</taxon>
        <taxon>Metazoa</taxon>
        <taxon>Ecdysozoa</taxon>
        <taxon>Nematoda</taxon>
        <taxon>Chromadorea</taxon>
        <taxon>Rhabditida</taxon>
        <taxon>Tylenchina</taxon>
        <taxon>Panagrolaimomorpha</taxon>
        <taxon>Panagrolaimoidea</taxon>
        <taxon>Panagrolaimidae</taxon>
        <taxon>Panagrellus</taxon>
    </lineage>
</organism>
<evidence type="ECO:0000313" key="2">
    <source>
        <dbReference type="WBParaSite" id="Pan_g22619.t1"/>
    </source>
</evidence>
<reference evidence="1" key="1">
    <citation type="journal article" date="2013" name="Genetics">
        <title>The draft genome and transcriptome of Panagrellus redivivus are shaped by the harsh demands of a free-living lifestyle.</title>
        <authorList>
            <person name="Srinivasan J."/>
            <person name="Dillman A.R."/>
            <person name="Macchietto M.G."/>
            <person name="Heikkinen L."/>
            <person name="Lakso M."/>
            <person name="Fracchia K.M."/>
            <person name="Antoshechkin I."/>
            <person name="Mortazavi A."/>
            <person name="Wong G."/>
            <person name="Sternberg P.W."/>
        </authorList>
    </citation>
    <scope>NUCLEOTIDE SEQUENCE [LARGE SCALE GENOMIC DNA]</scope>
    <source>
        <strain evidence="1">MT8872</strain>
    </source>
</reference>
<sequence length="484" mass="54704">MPTRWTPRLATKPHDAIINVIGSQSPTCFAPRAETTPKTRTRHRAQTDCLKRLESEGPVHIDCAHIAHGWLLQLFVKKKCHSSKMCELLPPSFQNPLKSLPTAALSPPLFSLVLPLLLFIGDPPSLQTSTSKMPSPYDGSSFSSLSLVPVLEAEHHRVFYTHDKVWLFAKKFHAQPKHHYGHHVSHKGGYSVYFDTKEKKWSEVVVYNSLLDINEEDVEEAFFLHDGHIVVLLYSHFDGITLKQLAVFDENERQFTLWEPFDENKFGLKAETTENIKQHLALADGLTKDGSKIIVANVDDTINLFKLSIDFSSKQAQLTPAGTFAPETRPWANHLFPIRAAVSNDDHVIVEVMNPLMCSPTWVPEYVERYPIASTDETPTPEKIEIEGERPPWRFIGARTTAVEKPGVWLHATGNTQKGMTGTVFNGQIWRLVDADTPKPKWEKVIFLEVPPVDQYPEVAIDATSRSLFVVDRQHGLFRTTLPE</sequence>
<accession>A0A7E4ZX45</accession>
<dbReference type="WBParaSite" id="Pan_g22619.t1">
    <property type="protein sequence ID" value="Pan_g22619.t1"/>
    <property type="gene ID" value="Pan_g22619"/>
</dbReference>
<dbReference type="Proteomes" id="UP000492821">
    <property type="component" value="Unassembled WGS sequence"/>
</dbReference>
<protein>
    <submittedName>
        <fullName evidence="2">DPPIV_N domain-containing protein</fullName>
    </submittedName>
</protein>
<name>A0A7E4ZX45_PANRE</name>
<proteinExistence type="predicted"/>
<evidence type="ECO:0000313" key="1">
    <source>
        <dbReference type="Proteomes" id="UP000492821"/>
    </source>
</evidence>